<dbReference type="Pfam" id="PF00808">
    <property type="entry name" value="CBFD_NFYB_HMF"/>
    <property type="match status" value="1"/>
</dbReference>
<dbReference type="SUPFAM" id="SSF69593">
    <property type="entry name" value="Glycerol-3-phosphate (1)-acyltransferase"/>
    <property type="match status" value="1"/>
</dbReference>
<dbReference type="Gene3D" id="1.10.20.10">
    <property type="entry name" value="Histone, subunit A"/>
    <property type="match status" value="1"/>
</dbReference>
<dbReference type="AlphaFoldDB" id="A0A819L576"/>
<dbReference type="Proteomes" id="UP000681720">
    <property type="component" value="Unassembled WGS sequence"/>
</dbReference>
<dbReference type="PANTHER" id="PTHR10983:SF73">
    <property type="entry name" value="1-ACYL-SN-GLYCEROL-3-PHOSPHATE ACYLTRANSFERASE EPSILON"/>
    <property type="match status" value="1"/>
</dbReference>
<dbReference type="Proteomes" id="UP000676336">
    <property type="component" value="Unassembled WGS sequence"/>
</dbReference>
<dbReference type="Pfam" id="PF01553">
    <property type="entry name" value="Acyltransferase"/>
    <property type="match status" value="1"/>
</dbReference>
<evidence type="ECO:0000313" key="9">
    <source>
        <dbReference type="EMBL" id="CAF3811473.1"/>
    </source>
</evidence>
<evidence type="ECO:0000313" key="13">
    <source>
        <dbReference type="Proteomes" id="UP000663866"/>
    </source>
</evidence>
<dbReference type="GO" id="GO:0016746">
    <property type="term" value="F:acyltransferase activity"/>
    <property type="evidence" value="ECO:0007669"/>
    <property type="project" value="UniProtKB-KW"/>
</dbReference>
<keyword evidence="5" id="KW-1133">Transmembrane helix</keyword>
<feature type="domain" description="Phospholipid/glycerol acyltransferase" evidence="6">
    <location>
        <begin position="91"/>
        <end position="217"/>
    </location>
</feature>
<keyword evidence="4" id="KW-0175">Coiled coil</keyword>
<gene>
    <name evidence="8" type="ORF">BYL167_LOCUS2888</name>
    <name evidence="10" type="ORF">GIL414_LOCUS3058</name>
    <name evidence="7" type="ORF">MBJ925_LOCUS21459</name>
    <name evidence="11" type="ORF">OVN521_LOCUS12714</name>
    <name evidence="9" type="ORF">SMN809_LOCUS1751</name>
    <name evidence="12" type="ORF">UXM345_LOCUS17243</name>
</gene>
<proteinExistence type="inferred from homology"/>
<organism evidence="11 13">
    <name type="scientific">Rotaria magnacalcarata</name>
    <dbReference type="NCBI Taxonomy" id="392030"/>
    <lineage>
        <taxon>Eukaryota</taxon>
        <taxon>Metazoa</taxon>
        <taxon>Spiralia</taxon>
        <taxon>Gnathifera</taxon>
        <taxon>Rotifera</taxon>
        <taxon>Eurotatoria</taxon>
        <taxon>Bdelloidea</taxon>
        <taxon>Philodinida</taxon>
        <taxon>Philodinidae</taxon>
        <taxon>Rotaria</taxon>
    </lineage>
</organism>
<keyword evidence="5" id="KW-0812">Transmembrane</keyword>
<evidence type="ECO:0000313" key="8">
    <source>
        <dbReference type="EMBL" id="CAF3799037.1"/>
    </source>
</evidence>
<dbReference type="Proteomes" id="UP000681967">
    <property type="component" value="Unassembled WGS sequence"/>
</dbReference>
<sequence length="558" mass="65434">MLTVFLLTINSLRFGLPAVTLFGTAPTVITFWFLIRSVTYALFPPHIYRRCDDHLYSMYQRLILFFFQNWVNVKIYLHGDYAEIFRKKENVLYISNHQSSVDWIVSNMLAIHQGSLGHIRYVLKSDLKWIPLYGFYFQQHGCIYVRRNDKEDLDRVQKGMKQVEYNGLPVWLVIFPEGTRYNPVNNQYAIERSRLFAHDRGLSPFDHVLYPRSGATVAAIKALKHKLDAVYDITVMYNQTYDIDQKLRLAAPSMSEYLQGQTNELHVDIRRIEMNEIPSETDEQISNWLYQRFHLKDKLLKRFYDFQQYKKCETVVFNSDINDKPIEIELPLRETIYSCIFLTLTTLPFVLSERGRSFYWKIWLFGTPLGFLSMHLFPCSNFHPMMCSPNNGGSGGEEDDKCVPRAAVYKMIKDCTPQIRVSGEAKELFVQCCNEFIHTLALQANAVCEQQAKKLIHPDHIVTALNNLGFNSYKAKCLNAMETAQEEMAQKRKKLHGKPTSIYTQEELRRQQEILFEQAREELQQLEEDDWARTQELSKEVLRKKMEASRTDDDNYDD</sequence>
<dbReference type="Proteomes" id="UP000663842">
    <property type="component" value="Unassembled WGS sequence"/>
</dbReference>
<comment type="caution">
    <text evidence="11">The sequence shown here is derived from an EMBL/GenBank/DDBJ whole genome shotgun (WGS) entry which is preliminary data.</text>
</comment>
<evidence type="ECO:0000256" key="2">
    <source>
        <dbReference type="ARBA" id="ARBA00022679"/>
    </source>
</evidence>
<dbReference type="CDD" id="cd22905">
    <property type="entry name" value="HFD_Dr1"/>
    <property type="match status" value="1"/>
</dbReference>
<dbReference type="EMBL" id="CAJOBJ010000640">
    <property type="protein sequence ID" value="CAF3835397.1"/>
    <property type="molecule type" value="Genomic_DNA"/>
</dbReference>
<feature type="transmembrane region" description="Helical" evidence="5">
    <location>
        <begin position="12"/>
        <end position="35"/>
    </location>
</feature>
<evidence type="ECO:0000313" key="7">
    <source>
        <dbReference type="EMBL" id="CAF2096215.1"/>
    </source>
</evidence>
<keyword evidence="13" id="KW-1185">Reference proteome</keyword>
<evidence type="ECO:0000313" key="10">
    <source>
        <dbReference type="EMBL" id="CAF3835397.1"/>
    </source>
</evidence>
<feature type="coiled-coil region" evidence="4">
    <location>
        <begin position="474"/>
        <end position="529"/>
    </location>
</feature>
<protein>
    <recommendedName>
        <fullName evidence="6">Phospholipid/glycerol acyltransferase domain-containing protein</fullName>
    </recommendedName>
</protein>
<dbReference type="GO" id="GO:0046982">
    <property type="term" value="F:protein heterodimerization activity"/>
    <property type="evidence" value="ECO:0007669"/>
    <property type="project" value="InterPro"/>
</dbReference>
<dbReference type="InterPro" id="IPR002123">
    <property type="entry name" value="Plipid/glycerol_acylTrfase"/>
</dbReference>
<keyword evidence="5" id="KW-0472">Membrane</keyword>
<dbReference type="Proteomes" id="UP000663824">
    <property type="component" value="Unassembled WGS sequence"/>
</dbReference>
<dbReference type="InterPro" id="IPR032098">
    <property type="entry name" value="Acyltransf_C"/>
</dbReference>
<dbReference type="InterPro" id="IPR009072">
    <property type="entry name" value="Histone-fold"/>
</dbReference>
<evidence type="ECO:0000256" key="5">
    <source>
        <dbReference type="SAM" id="Phobius"/>
    </source>
</evidence>
<dbReference type="EMBL" id="CAJOBI010000285">
    <property type="protein sequence ID" value="CAF3811473.1"/>
    <property type="molecule type" value="Genomic_DNA"/>
</dbReference>
<dbReference type="GO" id="GO:0005783">
    <property type="term" value="C:endoplasmic reticulum"/>
    <property type="evidence" value="ECO:0007669"/>
    <property type="project" value="TreeGrafter"/>
</dbReference>
<evidence type="ECO:0000313" key="12">
    <source>
        <dbReference type="EMBL" id="CAF4018929.1"/>
    </source>
</evidence>
<keyword evidence="2" id="KW-0808">Transferase</keyword>
<name>A0A819L576_9BILA</name>
<evidence type="ECO:0000256" key="3">
    <source>
        <dbReference type="ARBA" id="ARBA00023315"/>
    </source>
</evidence>
<comment type="similarity">
    <text evidence="1">Belongs to the 1-acyl-sn-glycerol-3-phosphate acyltransferase family.</text>
</comment>
<dbReference type="EMBL" id="CAJOBG010001799">
    <property type="protein sequence ID" value="CAF3959396.1"/>
    <property type="molecule type" value="Genomic_DNA"/>
</dbReference>
<dbReference type="EMBL" id="CAJOBH010000528">
    <property type="protein sequence ID" value="CAF3799037.1"/>
    <property type="molecule type" value="Genomic_DNA"/>
</dbReference>
<accession>A0A819L576</accession>
<evidence type="ECO:0000256" key="4">
    <source>
        <dbReference type="SAM" id="Coils"/>
    </source>
</evidence>
<dbReference type="PANTHER" id="PTHR10983">
    <property type="entry name" value="1-ACYLGLYCEROL-3-PHOSPHATE ACYLTRANSFERASE-RELATED"/>
    <property type="match status" value="1"/>
</dbReference>
<evidence type="ECO:0000259" key="6">
    <source>
        <dbReference type="SMART" id="SM00563"/>
    </source>
</evidence>
<dbReference type="SUPFAM" id="SSF47113">
    <property type="entry name" value="Histone-fold"/>
    <property type="match status" value="1"/>
</dbReference>
<reference evidence="11" key="1">
    <citation type="submission" date="2021-02" db="EMBL/GenBank/DDBJ databases">
        <authorList>
            <person name="Nowell W R."/>
        </authorList>
    </citation>
    <scope>NUCLEOTIDE SEQUENCE</scope>
</reference>
<dbReference type="EMBL" id="CAJOBF010002219">
    <property type="protein sequence ID" value="CAF4018929.1"/>
    <property type="molecule type" value="Genomic_DNA"/>
</dbReference>
<dbReference type="GO" id="GO:0036149">
    <property type="term" value="P:phosphatidylinositol acyl-chain remodeling"/>
    <property type="evidence" value="ECO:0007669"/>
    <property type="project" value="TreeGrafter"/>
</dbReference>
<dbReference type="EMBL" id="CAJNRE010010802">
    <property type="protein sequence ID" value="CAF2096215.1"/>
    <property type="molecule type" value="Genomic_DNA"/>
</dbReference>
<evidence type="ECO:0000313" key="11">
    <source>
        <dbReference type="EMBL" id="CAF3959396.1"/>
    </source>
</evidence>
<evidence type="ECO:0000256" key="1">
    <source>
        <dbReference type="ARBA" id="ARBA00008655"/>
    </source>
</evidence>
<keyword evidence="3" id="KW-0012">Acyltransferase</keyword>
<dbReference type="Proteomes" id="UP000663866">
    <property type="component" value="Unassembled WGS sequence"/>
</dbReference>
<dbReference type="SMART" id="SM00563">
    <property type="entry name" value="PlsC"/>
    <property type="match status" value="1"/>
</dbReference>
<dbReference type="Pfam" id="PF16076">
    <property type="entry name" value="Acyltransf_C"/>
    <property type="match status" value="1"/>
</dbReference>
<dbReference type="CDD" id="cd07990">
    <property type="entry name" value="LPLAT_LCLAT1-like"/>
    <property type="match status" value="1"/>
</dbReference>
<dbReference type="InterPro" id="IPR003958">
    <property type="entry name" value="CBFA_NFYB_domain"/>
</dbReference>